<sequence>MRILVLMSDLGDSGAHRVALDRALAWHRTGDEVVVLSLVHPRPGDIPVPAGLRTVFATDVPRQLRAALPAGLARARRWAARADVVVSATEIGLGMLVATAAARAARRPVSVLVQADPTRAAEAYVPRWARGLTRAALTTATQVVCVSTGLAADLAASRRGRDTVTVLNAVRGDELAAAARRAPARAPGAPALIVGCGHLARVKGFDLLLEAVALARGMGAPPMEVVVLGEGDDRTALEEMAVRLLGAGVARFPGHVADPQSIIGTADALVVSSRWEGFGLVLAEALAGGTPCIAFDCPSGPREVLADGAFGALVAPEDVPGLARALVDHLTDPGPLRAAAARARSEAPRLFAPEVAAADHRAALARLVADRR</sequence>
<dbReference type="RefSeq" id="WP_225234184.1">
    <property type="nucleotide sequence ID" value="NZ_JBAPLV010000006.1"/>
</dbReference>
<evidence type="ECO:0000259" key="4">
    <source>
        <dbReference type="Pfam" id="PF13579"/>
    </source>
</evidence>
<dbReference type="InterPro" id="IPR028098">
    <property type="entry name" value="Glyco_trans_4-like_N"/>
</dbReference>
<dbReference type="Gene3D" id="3.40.50.2000">
    <property type="entry name" value="Glycogen Phosphorylase B"/>
    <property type="match status" value="2"/>
</dbReference>
<dbReference type="EC" id="2.4.-.-" evidence="5"/>
<dbReference type="Pfam" id="PF13579">
    <property type="entry name" value="Glyco_trans_4_4"/>
    <property type="match status" value="1"/>
</dbReference>
<gene>
    <name evidence="5" type="ORF">UXQ13_07450</name>
</gene>
<evidence type="ECO:0000313" key="6">
    <source>
        <dbReference type="Proteomes" id="UP001373496"/>
    </source>
</evidence>
<protein>
    <submittedName>
        <fullName evidence="5">Glycosyltransferase</fullName>
        <ecNumber evidence="5">2.4.-.-</ecNumber>
    </submittedName>
</protein>
<proteinExistence type="predicted"/>
<keyword evidence="6" id="KW-1185">Reference proteome</keyword>
<evidence type="ECO:0000256" key="2">
    <source>
        <dbReference type="ARBA" id="ARBA00022679"/>
    </source>
</evidence>
<keyword evidence="2 5" id="KW-0808">Transferase</keyword>
<dbReference type="Proteomes" id="UP001373496">
    <property type="component" value="Unassembled WGS sequence"/>
</dbReference>
<dbReference type="PANTHER" id="PTHR45947:SF3">
    <property type="entry name" value="SULFOQUINOVOSYL TRANSFERASE SQD2"/>
    <property type="match status" value="1"/>
</dbReference>
<accession>A0ABU8E3T6</accession>
<feature type="domain" description="Glycosyltransferase subfamily 4-like N-terminal" evidence="4">
    <location>
        <begin position="13"/>
        <end position="167"/>
    </location>
</feature>
<dbReference type="EMBL" id="JBAPLV010000006">
    <property type="protein sequence ID" value="MEI4278298.1"/>
    <property type="molecule type" value="Genomic_DNA"/>
</dbReference>
<dbReference type="PANTHER" id="PTHR45947">
    <property type="entry name" value="SULFOQUINOVOSYL TRANSFERASE SQD2"/>
    <property type="match status" value="1"/>
</dbReference>
<dbReference type="GO" id="GO:0016757">
    <property type="term" value="F:glycosyltransferase activity"/>
    <property type="evidence" value="ECO:0007669"/>
    <property type="project" value="UniProtKB-KW"/>
</dbReference>
<organism evidence="5 6">
    <name type="scientific">Klenkia terrae</name>
    <dbReference type="NCBI Taxonomy" id="1052259"/>
    <lineage>
        <taxon>Bacteria</taxon>
        <taxon>Bacillati</taxon>
        <taxon>Actinomycetota</taxon>
        <taxon>Actinomycetes</taxon>
        <taxon>Geodermatophilales</taxon>
        <taxon>Geodermatophilaceae</taxon>
        <taxon>Klenkia</taxon>
    </lineage>
</organism>
<dbReference type="SUPFAM" id="SSF53756">
    <property type="entry name" value="UDP-Glycosyltransferase/glycogen phosphorylase"/>
    <property type="match status" value="1"/>
</dbReference>
<dbReference type="InterPro" id="IPR001296">
    <property type="entry name" value="Glyco_trans_1"/>
</dbReference>
<dbReference type="Pfam" id="PF00534">
    <property type="entry name" value="Glycos_transf_1"/>
    <property type="match status" value="1"/>
</dbReference>
<feature type="domain" description="Glycosyl transferase family 1" evidence="3">
    <location>
        <begin position="184"/>
        <end position="341"/>
    </location>
</feature>
<reference evidence="5 6" key="1">
    <citation type="submission" date="2024-03" db="EMBL/GenBank/DDBJ databases">
        <title>Draft genome sequence of Klenkia terrae.</title>
        <authorList>
            <person name="Duangmal K."/>
            <person name="Chantavorakit T."/>
        </authorList>
    </citation>
    <scope>NUCLEOTIDE SEQUENCE [LARGE SCALE GENOMIC DNA]</scope>
    <source>
        <strain evidence="5 6">JCM 17786</strain>
    </source>
</reference>
<name>A0ABU8E3T6_9ACTN</name>
<dbReference type="InterPro" id="IPR050194">
    <property type="entry name" value="Glycosyltransferase_grp1"/>
</dbReference>
<evidence type="ECO:0000256" key="1">
    <source>
        <dbReference type="ARBA" id="ARBA00022676"/>
    </source>
</evidence>
<keyword evidence="1 5" id="KW-0328">Glycosyltransferase</keyword>
<evidence type="ECO:0000259" key="3">
    <source>
        <dbReference type="Pfam" id="PF00534"/>
    </source>
</evidence>
<comment type="caution">
    <text evidence="5">The sequence shown here is derived from an EMBL/GenBank/DDBJ whole genome shotgun (WGS) entry which is preliminary data.</text>
</comment>
<evidence type="ECO:0000313" key="5">
    <source>
        <dbReference type="EMBL" id="MEI4278298.1"/>
    </source>
</evidence>